<organism evidence="3 4">
    <name type="scientific">Ornithinimicrobium cryptoxanthini</name>
    <dbReference type="NCBI Taxonomy" id="2934161"/>
    <lineage>
        <taxon>Bacteria</taxon>
        <taxon>Bacillati</taxon>
        <taxon>Actinomycetota</taxon>
        <taxon>Actinomycetes</taxon>
        <taxon>Micrococcales</taxon>
        <taxon>Ornithinimicrobiaceae</taxon>
        <taxon>Ornithinimicrobium</taxon>
    </lineage>
</organism>
<dbReference type="CDD" id="cd02976">
    <property type="entry name" value="NrdH"/>
    <property type="match status" value="1"/>
</dbReference>
<evidence type="ECO:0000313" key="4">
    <source>
        <dbReference type="Proteomes" id="UP001056535"/>
    </source>
</evidence>
<dbReference type="EMBL" id="CP099490">
    <property type="protein sequence ID" value="USQ75583.1"/>
    <property type="molecule type" value="Genomic_DNA"/>
</dbReference>
<evidence type="ECO:0000259" key="2">
    <source>
        <dbReference type="Pfam" id="PF00462"/>
    </source>
</evidence>
<feature type="region of interest" description="Disordered" evidence="1">
    <location>
        <begin position="65"/>
        <end position="84"/>
    </location>
</feature>
<accession>A0ABY4YFM8</accession>
<dbReference type="Proteomes" id="UP001056535">
    <property type="component" value="Chromosome"/>
</dbReference>
<sequence>MSEEDRSVVVYWRPGCGYCMRLKASLGDLGAKALWVNIWQDDDAAAFVRSVNDGNETVPTVVIDGTAHTNPSASTVRERLETLA</sequence>
<dbReference type="InterPro" id="IPR011915">
    <property type="entry name" value="GlrX_actino"/>
</dbReference>
<protein>
    <submittedName>
        <fullName evidence="3">Mycoredoxin</fullName>
    </submittedName>
</protein>
<dbReference type="Gene3D" id="3.40.30.10">
    <property type="entry name" value="Glutaredoxin"/>
    <property type="match status" value="1"/>
</dbReference>
<dbReference type="InterPro" id="IPR036249">
    <property type="entry name" value="Thioredoxin-like_sf"/>
</dbReference>
<dbReference type="PROSITE" id="PS51354">
    <property type="entry name" value="GLUTAREDOXIN_2"/>
    <property type="match status" value="1"/>
</dbReference>
<dbReference type="SUPFAM" id="SSF52833">
    <property type="entry name" value="Thioredoxin-like"/>
    <property type="match status" value="1"/>
</dbReference>
<dbReference type="InterPro" id="IPR002109">
    <property type="entry name" value="Glutaredoxin"/>
</dbReference>
<dbReference type="PANTHER" id="PTHR34386:SF1">
    <property type="entry name" value="GLUTAREDOXIN-LIKE PROTEIN NRDH"/>
    <property type="match status" value="1"/>
</dbReference>
<dbReference type="Pfam" id="PF00462">
    <property type="entry name" value="Glutaredoxin"/>
    <property type="match status" value="1"/>
</dbReference>
<evidence type="ECO:0000313" key="3">
    <source>
        <dbReference type="EMBL" id="USQ75583.1"/>
    </source>
</evidence>
<dbReference type="InterPro" id="IPR051548">
    <property type="entry name" value="Grx-like_ET"/>
</dbReference>
<evidence type="ECO:0000256" key="1">
    <source>
        <dbReference type="SAM" id="MobiDB-lite"/>
    </source>
</evidence>
<gene>
    <name evidence="3" type="ORF">NF557_13315</name>
</gene>
<proteinExistence type="predicted"/>
<feature type="domain" description="Glutaredoxin" evidence="2">
    <location>
        <begin position="8"/>
        <end position="66"/>
    </location>
</feature>
<dbReference type="NCBIfam" id="TIGR02200">
    <property type="entry name" value="GlrX_actino"/>
    <property type="match status" value="1"/>
</dbReference>
<reference evidence="3" key="1">
    <citation type="submission" date="2022-06" db="EMBL/GenBank/DDBJ databases">
        <title>Ornithinimicrobium JY.X270.</title>
        <authorList>
            <person name="Huang Y."/>
        </authorList>
    </citation>
    <scope>NUCLEOTIDE SEQUENCE</scope>
    <source>
        <strain evidence="3">JY.X270</strain>
    </source>
</reference>
<dbReference type="PANTHER" id="PTHR34386">
    <property type="entry name" value="GLUTAREDOXIN"/>
    <property type="match status" value="1"/>
</dbReference>
<keyword evidence="4" id="KW-1185">Reference proteome</keyword>
<name>A0ABY4YFM8_9MICO</name>
<dbReference type="RefSeq" id="WP_252620009.1">
    <property type="nucleotide sequence ID" value="NZ_CP099490.1"/>
</dbReference>